<dbReference type="Proteomes" id="UP001234202">
    <property type="component" value="Unassembled WGS sequence"/>
</dbReference>
<proteinExistence type="predicted"/>
<accession>A0ACC2XVR5</accession>
<comment type="caution">
    <text evidence="1">The sequence shown here is derived from an EMBL/GenBank/DDBJ whole genome shotgun (WGS) entry which is preliminary data.</text>
</comment>
<name>A0ACC2XVR5_9TREE</name>
<protein>
    <submittedName>
        <fullName evidence="1">Uncharacterized protein</fullName>
    </submittedName>
</protein>
<evidence type="ECO:0000313" key="2">
    <source>
        <dbReference type="Proteomes" id="UP001234202"/>
    </source>
</evidence>
<gene>
    <name evidence="1" type="ORF">QFC24_000370</name>
</gene>
<keyword evidence="2" id="KW-1185">Reference proteome</keyword>
<sequence length="447" mass="48544">MTTVSQTSKRSPQPQDEPNDALHEGEACSSPVESEASSTVRDLTPEPIPTLPTTTLADTAVIHQDPSQQVVAPGQNLDAIQPNEKTPTKPFSSFTKKQKWGIVILSSIAGLFSPISSVILAPSLPVLVEQFQRSSEEINLTMTLYLVMQGLTPSFWGSMSDSIGRRPVYIMTLAIYVGACIGLALTPTSAYWLLLFLRMVQATGGSAVIAIGSGCVSDIATPDERGRYMGLFSALSMAGPAIGPVLGGILSYALSWRWIFWILAIGCGASLTAIIFFLPETLRSIVGDGSLAKPWYNRRPQEALKLREEAKNRFGKGVLPTKKDSTLQRKKVITSRSNGTGAMLMAFGIGRFLDWDFKRVKKALGFNPNEAISLEGFPIERTRLHVFPYVVAAMGEGWAFTLFSGIIVLLAPMPIILVRKGPSWRKVRVDAAKKKLEKTNALEGAGK</sequence>
<dbReference type="EMBL" id="JASBWV010000001">
    <property type="protein sequence ID" value="KAJ9128079.1"/>
    <property type="molecule type" value="Genomic_DNA"/>
</dbReference>
<evidence type="ECO:0000313" key="1">
    <source>
        <dbReference type="EMBL" id="KAJ9128079.1"/>
    </source>
</evidence>
<organism evidence="1 2">
    <name type="scientific">Naganishia onofrii</name>
    <dbReference type="NCBI Taxonomy" id="1851511"/>
    <lineage>
        <taxon>Eukaryota</taxon>
        <taxon>Fungi</taxon>
        <taxon>Dikarya</taxon>
        <taxon>Basidiomycota</taxon>
        <taxon>Agaricomycotina</taxon>
        <taxon>Tremellomycetes</taxon>
        <taxon>Filobasidiales</taxon>
        <taxon>Filobasidiaceae</taxon>
        <taxon>Naganishia</taxon>
    </lineage>
</organism>
<reference evidence="1" key="1">
    <citation type="submission" date="2023-04" db="EMBL/GenBank/DDBJ databases">
        <title>Draft Genome sequencing of Naganishia species isolated from polar environments using Oxford Nanopore Technology.</title>
        <authorList>
            <person name="Leo P."/>
            <person name="Venkateswaran K."/>
        </authorList>
    </citation>
    <scope>NUCLEOTIDE SEQUENCE</scope>
    <source>
        <strain evidence="1">DBVPG 5303</strain>
    </source>
</reference>